<evidence type="ECO:0000313" key="1">
    <source>
        <dbReference type="EMBL" id="ADO69776.1"/>
    </source>
</evidence>
<dbReference type="Proteomes" id="UP000001351">
    <property type="component" value="Chromosome"/>
</dbReference>
<proteinExistence type="predicted"/>
<dbReference type="KEGG" id="sur:STAUR_1972"/>
<reference evidence="1 2" key="1">
    <citation type="journal article" date="2011" name="Mol. Biol. Evol.">
        <title>Comparative genomic analysis of fruiting body formation in Myxococcales.</title>
        <authorList>
            <person name="Huntley S."/>
            <person name="Hamann N."/>
            <person name="Wegener-Feldbrugge S."/>
            <person name="Treuner-Lange A."/>
            <person name="Kube M."/>
            <person name="Reinhardt R."/>
            <person name="Klages S."/>
            <person name="Muller R."/>
            <person name="Ronning C.M."/>
            <person name="Nierman W.C."/>
            <person name="Sogaard-Andersen L."/>
        </authorList>
    </citation>
    <scope>NUCLEOTIDE SEQUENCE [LARGE SCALE GENOMIC DNA]</scope>
    <source>
        <strain evidence="1 2">DW4/3-1</strain>
    </source>
</reference>
<dbReference type="Pfam" id="PF20131">
    <property type="entry name" value="MC3"/>
    <property type="match status" value="1"/>
</dbReference>
<organism evidence="1 2">
    <name type="scientific">Stigmatella aurantiaca (strain DW4/3-1)</name>
    <dbReference type="NCBI Taxonomy" id="378806"/>
    <lineage>
        <taxon>Bacteria</taxon>
        <taxon>Pseudomonadati</taxon>
        <taxon>Myxococcota</taxon>
        <taxon>Myxococcia</taxon>
        <taxon>Myxococcales</taxon>
        <taxon>Cystobacterineae</taxon>
        <taxon>Archangiaceae</taxon>
        <taxon>Stigmatella</taxon>
    </lineage>
</organism>
<dbReference type="AlphaFoldDB" id="E3FWR3"/>
<protein>
    <submittedName>
        <fullName evidence="1">Conserved uncharacterized protein</fullName>
    </submittedName>
</protein>
<gene>
    <name evidence="1" type="ordered locus">STAUR_1972</name>
</gene>
<dbReference type="RefSeq" id="WP_013374964.1">
    <property type="nucleotide sequence ID" value="NC_014623.1"/>
</dbReference>
<dbReference type="OrthoDB" id="6883568at2"/>
<accession>E3FWR3</accession>
<dbReference type="InterPro" id="IPR045390">
    <property type="entry name" value="ABC-3C_MC3"/>
</dbReference>
<sequence length="160" mass="17827">MKTASDVYAMTNPALCSLIICSFLEGHEASSGRGAEFPLLFLPIPLVLSETSRNTFSKTNSRTGFFTWIQRNPEILIDLAARINRTATYSREGLLFGARYRMLAGDNEGGMRTAKKIVSSQLQSIHADLRSYFNIARRFGYWVAEVGSTRMILHSLGLTP</sequence>
<name>E3FWR3_STIAD</name>
<dbReference type="eggNOG" id="ENOG50332QV">
    <property type="taxonomic scope" value="Bacteria"/>
</dbReference>
<dbReference type="EMBL" id="CP002271">
    <property type="protein sequence ID" value="ADO69776.1"/>
    <property type="molecule type" value="Genomic_DNA"/>
</dbReference>
<dbReference type="HOGENOM" id="CLU_136780_0_0_7"/>
<evidence type="ECO:0000313" key="2">
    <source>
        <dbReference type="Proteomes" id="UP000001351"/>
    </source>
</evidence>
<keyword evidence="2" id="KW-1185">Reference proteome</keyword>
<dbReference type="STRING" id="378806.STAUR_1972"/>